<dbReference type="EMBL" id="JAVDXU010000001">
    <property type="protein sequence ID" value="MDR7268668.1"/>
    <property type="molecule type" value="Genomic_DNA"/>
</dbReference>
<evidence type="ECO:0000313" key="4">
    <source>
        <dbReference type="Proteomes" id="UP001180453"/>
    </source>
</evidence>
<feature type="region of interest" description="Disordered" evidence="2">
    <location>
        <begin position="140"/>
        <end position="159"/>
    </location>
</feature>
<proteinExistence type="predicted"/>
<comment type="caution">
    <text evidence="3">The sequence shown here is derived from an EMBL/GenBank/DDBJ whole genome shotgun (WGS) entry which is preliminary data.</text>
</comment>
<feature type="coiled-coil region" evidence="1">
    <location>
        <begin position="373"/>
        <end position="414"/>
    </location>
</feature>
<accession>A0ABU1YII5</accession>
<organism evidence="3 4">
    <name type="scientific">Roseateles saccharophilus</name>
    <name type="common">Pseudomonas saccharophila</name>
    <dbReference type="NCBI Taxonomy" id="304"/>
    <lineage>
        <taxon>Bacteria</taxon>
        <taxon>Pseudomonadati</taxon>
        <taxon>Pseudomonadota</taxon>
        <taxon>Betaproteobacteria</taxon>
        <taxon>Burkholderiales</taxon>
        <taxon>Sphaerotilaceae</taxon>
        <taxon>Roseateles</taxon>
    </lineage>
</organism>
<sequence>MAQSSEQMDKLTPKSETGKVLVAIKLSESRDDIEPIEKPGPSGPTHEDCGVALAAVRERLMKKVDEKDQKDKALENALGEYIKLRAAIVSAIKSKTGKPVKILEGIDRLEPLFQEGWVSFVQQRKTAQTEAAKTELARLKQEESAARERQEEARKAGEKVRLHQLRDELKLKKDQVKLLETNLQTGNFTGKKDAYEERIKKAKREQGELENRLLPLAEVGARYDEAERLHTELQQNVKDSQQRWDDLTRQQAEQESELRERAAELGERCEQILKDGDLPVRLAGAYIDVKQAIAASNFAKALWLLEDMPAQLDAAEHDLREAHPQRDDYLAALDQLEDPVEQVAAEELASAKDKKALKELLAAARAAARKRDYVDALKQCDALEELLAEVELRIQATEQAQETFENALAEALDKVEDYKEGEIDPAEVQTMEKLVGQARSKAEPKTETAFGLALDFVKDELKPKIAHFLKRQKEWSKVERAERPPRQPPAPPDYAAAADTIVREVLQRFRGRFDYAGPSYDVSAFFPRNRYDPGRLKRAVRDRFNRLSPAKELKEFKLGSNHYFNIGAGGTTKKAYEYNVKVKKKGVLRALAQIHIIYLS</sequence>
<reference evidence="3 4" key="1">
    <citation type="submission" date="2023-07" db="EMBL/GenBank/DDBJ databases">
        <title>Sorghum-associated microbial communities from plants grown in Nebraska, USA.</title>
        <authorList>
            <person name="Schachtman D."/>
        </authorList>
    </citation>
    <scope>NUCLEOTIDE SEQUENCE [LARGE SCALE GENOMIC DNA]</scope>
    <source>
        <strain evidence="3 4">BE314</strain>
    </source>
</reference>
<evidence type="ECO:0000256" key="2">
    <source>
        <dbReference type="SAM" id="MobiDB-lite"/>
    </source>
</evidence>
<dbReference type="Proteomes" id="UP001180453">
    <property type="component" value="Unassembled WGS sequence"/>
</dbReference>
<feature type="region of interest" description="Disordered" evidence="2">
    <location>
        <begin position="237"/>
        <end position="261"/>
    </location>
</feature>
<keyword evidence="4" id="KW-1185">Reference proteome</keyword>
<evidence type="ECO:0000313" key="3">
    <source>
        <dbReference type="EMBL" id="MDR7268668.1"/>
    </source>
</evidence>
<dbReference type="RefSeq" id="WP_310262535.1">
    <property type="nucleotide sequence ID" value="NZ_JAVDXU010000001.1"/>
</dbReference>
<name>A0ABU1YII5_ROSSA</name>
<protein>
    <submittedName>
        <fullName evidence="3">Uncharacterized protein</fullName>
    </submittedName>
</protein>
<gene>
    <name evidence="3" type="ORF">J2X20_001297</name>
</gene>
<keyword evidence="1" id="KW-0175">Coiled coil</keyword>
<evidence type="ECO:0000256" key="1">
    <source>
        <dbReference type="SAM" id="Coils"/>
    </source>
</evidence>